<evidence type="ECO:0000256" key="8">
    <source>
        <dbReference type="ARBA" id="ARBA00022801"/>
    </source>
</evidence>
<dbReference type="EMBL" id="CP002057">
    <property type="protein sequence ID" value="ADI37335.1"/>
    <property type="molecule type" value="Genomic_DNA"/>
</dbReference>
<evidence type="ECO:0000256" key="6">
    <source>
        <dbReference type="ARBA" id="ARBA00022722"/>
    </source>
</evidence>
<dbReference type="InterPro" id="IPR039907">
    <property type="entry name" value="NOB1"/>
</dbReference>
<comment type="similarity">
    <text evidence="2">Belongs to the NOB1 family.</text>
</comment>
<keyword evidence="8" id="KW-0378">Hydrolase</keyword>
<keyword evidence="4" id="KW-0690">Ribosome biogenesis</keyword>
<evidence type="ECO:0000256" key="1">
    <source>
        <dbReference type="ARBA" id="ARBA00001936"/>
    </source>
</evidence>
<evidence type="ECO:0000256" key="9">
    <source>
        <dbReference type="ARBA" id="ARBA00045770"/>
    </source>
</evidence>
<dbReference type="FunFam" id="3.40.50.1010:FF:000020">
    <property type="entry name" value="20S-pre-rRNA D-site endonuclease NOB1"/>
    <property type="match status" value="1"/>
</dbReference>
<dbReference type="PANTHER" id="PTHR12814:SF2">
    <property type="entry name" value="RNA-BINDING PROTEIN NOB1"/>
    <property type="match status" value="1"/>
</dbReference>
<dbReference type="AlphaFoldDB" id="D7DR58"/>
<dbReference type="GO" id="GO:0005737">
    <property type="term" value="C:cytoplasm"/>
    <property type="evidence" value="ECO:0007669"/>
    <property type="project" value="UniProtKB-ARBA"/>
</dbReference>
<dbReference type="InterPro" id="IPR033411">
    <property type="entry name" value="Ribonuclease_PIN"/>
</dbReference>
<reference evidence="12 13" key="1">
    <citation type="submission" date="2010-05" db="EMBL/GenBank/DDBJ databases">
        <title>Complete sequence of Methanococcus voltae A3.</title>
        <authorList>
            <consortium name="US DOE Joint Genome Institute"/>
            <person name="Lucas S."/>
            <person name="Copeland A."/>
            <person name="Lapidus A."/>
            <person name="Cheng J.-F."/>
            <person name="Bruce D."/>
            <person name="Goodwin L."/>
            <person name="Pitluck S."/>
            <person name="Lowry S."/>
            <person name="Clum A."/>
            <person name="Land M."/>
            <person name="Hauser L."/>
            <person name="Kyrpides N."/>
            <person name="Mikhailova N."/>
            <person name="Whitman W.B."/>
            <person name="Woyke T."/>
        </authorList>
    </citation>
    <scope>NUCLEOTIDE SEQUENCE [LARGE SCALE GENOMIC DNA]</scope>
    <source>
        <strain evidence="13">ATCC BAA-1334 / A3</strain>
    </source>
</reference>
<dbReference type="FunCoup" id="D7DR58">
    <property type="interactions" value="4"/>
</dbReference>
<proteinExistence type="inferred from homology"/>
<evidence type="ECO:0000256" key="5">
    <source>
        <dbReference type="ARBA" id="ARBA00022649"/>
    </source>
</evidence>
<dbReference type="GO" id="GO:0030688">
    <property type="term" value="C:preribosome, small subunit precursor"/>
    <property type="evidence" value="ECO:0007669"/>
    <property type="project" value="TreeGrafter"/>
</dbReference>
<feature type="region of interest" description="Disordered" evidence="10">
    <location>
        <begin position="183"/>
        <end position="208"/>
    </location>
</feature>
<keyword evidence="7" id="KW-0479">Metal-binding</keyword>
<dbReference type="InterPro" id="IPR029060">
    <property type="entry name" value="PIN-like_dom_sf"/>
</dbReference>
<dbReference type="Proteomes" id="UP000007722">
    <property type="component" value="Chromosome"/>
</dbReference>
<feature type="compositionally biased region" description="Basic residues" evidence="10">
    <location>
        <begin position="188"/>
        <end position="199"/>
    </location>
</feature>
<sequence>MDNYSLKMREIINNYKENFNENLKILDASAFIHGYNPMLEEGEHFTTNNIVEEVKTKEDIVFLSIESNRVKIMEPSAEILNMVKETALKTGDAVSDNDMEILALSIQLFGILYTDDYGIQNVAKKFEIIVKNINMEGIKKEFIWRKMCKGCKKLYNVNYSSETCEICGAELVRKMVKKRIDKKNTKNNVKKRKSNKKYKKDSNEIVWK</sequence>
<evidence type="ECO:0000313" key="12">
    <source>
        <dbReference type="EMBL" id="ADI37335.1"/>
    </source>
</evidence>
<keyword evidence="13" id="KW-1185">Reference proteome</keyword>
<dbReference type="CDD" id="cd09876">
    <property type="entry name" value="PIN_Nob1-like"/>
    <property type="match status" value="1"/>
</dbReference>
<dbReference type="GO" id="GO:0030490">
    <property type="term" value="P:maturation of SSU-rRNA"/>
    <property type="evidence" value="ECO:0007669"/>
    <property type="project" value="TreeGrafter"/>
</dbReference>
<evidence type="ECO:0000256" key="7">
    <source>
        <dbReference type="ARBA" id="ARBA00022723"/>
    </source>
</evidence>
<comment type="cofactor">
    <cofactor evidence="1">
        <name>Mn(2+)</name>
        <dbReference type="ChEBI" id="CHEBI:29035"/>
    </cofactor>
</comment>
<dbReference type="HOGENOM" id="CLU_109674_0_0_2"/>
<keyword evidence="6" id="KW-0540">Nuclease</keyword>
<dbReference type="GO" id="GO:0046872">
    <property type="term" value="F:metal ion binding"/>
    <property type="evidence" value="ECO:0007669"/>
    <property type="project" value="UniProtKB-KW"/>
</dbReference>
<evidence type="ECO:0000256" key="2">
    <source>
        <dbReference type="ARBA" id="ARBA00005858"/>
    </source>
</evidence>
<feature type="domain" description="PIN" evidence="11">
    <location>
        <begin position="22"/>
        <end position="121"/>
    </location>
</feature>
<evidence type="ECO:0000256" key="10">
    <source>
        <dbReference type="SAM" id="MobiDB-lite"/>
    </source>
</evidence>
<comment type="function">
    <text evidence="9">Toxic component of a type II toxin-antitoxin (TA) system. Processes pre-16S-rRNA at its 3' end (the D-site) to yield the mature 3' end.</text>
</comment>
<dbReference type="InterPro" id="IPR002716">
    <property type="entry name" value="PIN_dom"/>
</dbReference>
<dbReference type="SUPFAM" id="SSF88723">
    <property type="entry name" value="PIN domain-like"/>
    <property type="match status" value="1"/>
</dbReference>
<dbReference type="STRING" id="456320.Mvol_1680"/>
<evidence type="ECO:0000259" key="11">
    <source>
        <dbReference type="SMART" id="SM00670"/>
    </source>
</evidence>
<dbReference type="PANTHER" id="PTHR12814">
    <property type="entry name" value="RNA-BINDING PROTEIN NOB1"/>
    <property type="match status" value="1"/>
</dbReference>
<name>D7DR58_METV3</name>
<dbReference type="eggNOG" id="arCOG00721">
    <property type="taxonomic scope" value="Archaea"/>
</dbReference>
<dbReference type="InParanoid" id="D7DR58"/>
<evidence type="ECO:0000313" key="13">
    <source>
        <dbReference type="Proteomes" id="UP000007722"/>
    </source>
</evidence>
<evidence type="ECO:0000256" key="3">
    <source>
        <dbReference type="ARBA" id="ARBA00021078"/>
    </source>
</evidence>
<dbReference type="KEGG" id="mvo:Mvol_1680"/>
<gene>
    <name evidence="12" type="ordered locus">Mvol_1680</name>
</gene>
<dbReference type="Gene3D" id="3.40.50.1010">
    <property type="entry name" value="5'-nuclease"/>
    <property type="match status" value="1"/>
</dbReference>
<dbReference type="SMART" id="SM00670">
    <property type="entry name" value="PINc"/>
    <property type="match status" value="1"/>
</dbReference>
<keyword evidence="5" id="KW-1277">Toxin-antitoxin system</keyword>
<dbReference type="GO" id="GO:0004521">
    <property type="term" value="F:RNA endonuclease activity"/>
    <property type="evidence" value="ECO:0007669"/>
    <property type="project" value="TreeGrafter"/>
</dbReference>
<dbReference type="GO" id="GO:0016787">
    <property type="term" value="F:hydrolase activity"/>
    <property type="evidence" value="ECO:0007669"/>
    <property type="project" value="UniProtKB-KW"/>
</dbReference>
<organism evidence="12 13">
    <name type="scientific">Methanococcus voltae (strain ATCC BAA-1334 / A3)</name>
    <dbReference type="NCBI Taxonomy" id="456320"/>
    <lineage>
        <taxon>Archaea</taxon>
        <taxon>Methanobacteriati</taxon>
        <taxon>Methanobacteriota</taxon>
        <taxon>Methanomada group</taxon>
        <taxon>Methanococci</taxon>
        <taxon>Methanococcales</taxon>
        <taxon>Methanococcaceae</taxon>
        <taxon>Methanococcus</taxon>
    </lineage>
</organism>
<accession>D7DR58</accession>
<protein>
    <recommendedName>
        <fullName evidence="3">Endoribonuclease Nob1</fullName>
    </recommendedName>
</protein>
<dbReference type="Pfam" id="PF17146">
    <property type="entry name" value="PIN_6"/>
    <property type="match status" value="1"/>
</dbReference>
<evidence type="ECO:0000256" key="4">
    <source>
        <dbReference type="ARBA" id="ARBA00022517"/>
    </source>
</evidence>